<dbReference type="GO" id="GO:0004180">
    <property type="term" value="F:carboxypeptidase activity"/>
    <property type="evidence" value="ECO:0007669"/>
    <property type="project" value="UniProtKB-KW"/>
</dbReference>
<comment type="cofactor">
    <cofactor evidence="1">
        <name>Zn(2+)</name>
        <dbReference type="ChEBI" id="CHEBI:29105"/>
    </cofactor>
</comment>
<comment type="caution">
    <text evidence="10">The sequence shown here is derived from an EMBL/GenBank/DDBJ whole genome shotgun (WGS) entry which is preliminary data.</text>
</comment>
<dbReference type="Gene3D" id="3.40.630.10">
    <property type="entry name" value="Zn peptidases"/>
    <property type="match status" value="1"/>
</dbReference>
<organism evidence="10 11">
    <name type="scientific">Micrococcoides hystricis</name>
    <dbReference type="NCBI Taxonomy" id="1572761"/>
    <lineage>
        <taxon>Bacteria</taxon>
        <taxon>Bacillati</taxon>
        <taxon>Actinomycetota</taxon>
        <taxon>Actinomycetes</taxon>
        <taxon>Micrococcales</taxon>
        <taxon>Micrococcaceae</taxon>
        <taxon>Micrococcoides</taxon>
    </lineage>
</organism>
<evidence type="ECO:0000259" key="9">
    <source>
        <dbReference type="PROSITE" id="PS52035"/>
    </source>
</evidence>
<dbReference type="RefSeq" id="WP_377460424.1">
    <property type="nucleotide sequence ID" value="NZ_JBHLUB010000032.1"/>
</dbReference>
<dbReference type="SMART" id="SM00631">
    <property type="entry name" value="Zn_pept"/>
    <property type="match status" value="1"/>
</dbReference>
<keyword evidence="4" id="KW-0378">Hydrolase</keyword>
<evidence type="ECO:0000256" key="8">
    <source>
        <dbReference type="SAM" id="SignalP"/>
    </source>
</evidence>
<evidence type="ECO:0000256" key="1">
    <source>
        <dbReference type="ARBA" id="ARBA00001947"/>
    </source>
</evidence>
<evidence type="ECO:0000256" key="3">
    <source>
        <dbReference type="ARBA" id="ARBA00022670"/>
    </source>
</evidence>
<dbReference type="PROSITE" id="PS51318">
    <property type="entry name" value="TAT"/>
    <property type="match status" value="1"/>
</dbReference>
<proteinExistence type="inferred from homology"/>
<name>A0ABV6PCQ2_9MICC</name>
<feature type="signal peptide" evidence="8">
    <location>
        <begin position="1"/>
        <end position="37"/>
    </location>
</feature>
<keyword evidence="8" id="KW-0732">Signal</keyword>
<keyword evidence="3" id="KW-0645">Protease</keyword>
<evidence type="ECO:0000256" key="4">
    <source>
        <dbReference type="ARBA" id="ARBA00022801"/>
    </source>
</evidence>
<keyword evidence="11" id="KW-1185">Reference proteome</keyword>
<evidence type="ECO:0000313" key="11">
    <source>
        <dbReference type="Proteomes" id="UP001589862"/>
    </source>
</evidence>
<dbReference type="Pfam" id="PF00246">
    <property type="entry name" value="Peptidase_M14"/>
    <property type="match status" value="1"/>
</dbReference>
<protein>
    <submittedName>
        <fullName evidence="10">M14 family zinc carboxypeptidase</fullName>
    </submittedName>
</protein>
<dbReference type="EMBL" id="JBHLUB010000032">
    <property type="protein sequence ID" value="MFC0582898.1"/>
    <property type="molecule type" value="Genomic_DNA"/>
</dbReference>
<reference evidence="10 11" key="1">
    <citation type="submission" date="2024-09" db="EMBL/GenBank/DDBJ databases">
        <authorList>
            <person name="Sun Q."/>
            <person name="Mori K."/>
        </authorList>
    </citation>
    <scope>NUCLEOTIDE SEQUENCE [LARGE SCALE GENOMIC DNA]</scope>
    <source>
        <strain evidence="10 11">NCAIM B.02604</strain>
    </source>
</reference>
<dbReference type="Proteomes" id="UP001589862">
    <property type="component" value="Unassembled WGS sequence"/>
</dbReference>
<keyword evidence="10" id="KW-0121">Carboxypeptidase</keyword>
<evidence type="ECO:0000256" key="5">
    <source>
        <dbReference type="ARBA" id="ARBA00022833"/>
    </source>
</evidence>
<evidence type="ECO:0000313" key="10">
    <source>
        <dbReference type="EMBL" id="MFC0582898.1"/>
    </source>
</evidence>
<keyword evidence="6" id="KW-0482">Metalloprotease</keyword>
<feature type="chain" id="PRO_5046437546" evidence="8">
    <location>
        <begin position="38"/>
        <end position="380"/>
    </location>
</feature>
<gene>
    <name evidence="10" type="ORF">ACFFFR_11010</name>
</gene>
<dbReference type="PROSITE" id="PS52035">
    <property type="entry name" value="PEPTIDASE_M14"/>
    <property type="match status" value="1"/>
</dbReference>
<dbReference type="PANTHER" id="PTHR11705">
    <property type="entry name" value="PROTEASE FAMILY M14 CARBOXYPEPTIDASE A,B"/>
    <property type="match status" value="1"/>
</dbReference>
<dbReference type="SUPFAM" id="SSF53187">
    <property type="entry name" value="Zn-dependent exopeptidases"/>
    <property type="match status" value="1"/>
</dbReference>
<evidence type="ECO:0000256" key="7">
    <source>
        <dbReference type="PROSITE-ProRule" id="PRU01379"/>
    </source>
</evidence>
<comment type="similarity">
    <text evidence="2 7">Belongs to the peptidase M14 family.</text>
</comment>
<feature type="domain" description="Peptidase M14" evidence="9">
    <location>
        <begin position="51"/>
        <end position="297"/>
    </location>
</feature>
<sequence>MPTNTPPHRSNRPRLCKALGVAALGLGLTFGATPAVADATFPSPEGNGSLSAIKFSADTVKELKKIERSSRHNVKVSTLRELGIPNATSERGQDLYVATVGTGENHIWVQARIHGNEPFGTDATLNLLKSLGRNGSKQYQALRDHYTFHFIPMYNPDGADDNIRHTTRDADNRRVDLNRDWATNGFTAKESSAWYQYWTEVDPMFALDIHHQGLKRQHDTNDPVSMSLGVSLAPGGPTLPGLSGGSYDTLTRQSMVHVYDALSKYGYTNVDRYQVGNNLEIDIKGGVVSAMMLGLNHNGLNPEGHSHPAVFLETSGNTSPGSIGQKARGKLIKQNEHAALALFTGLMDGTIAATDPERWEDIPHAPTAGYQTDYAGIVPK</sequence>
<dbReference type="PANTHER" id="PTHR11705:SF143">
    <property type="entry name" value="SLL0236 PROTEIN"/>
    <property type="match status" value="1"/>
</dbReference>
<dbReference type="InterPro" id="IPR000834">
    <property type="entry name" value="Peptidase_M14"/>
</dbReference>
<evidence type="ECO:0000256" key="2">
    <source>
        <dbReference type="ARBA" id="ARBA00005988"/>
    </source>
</evidence>
<evidence type="ECO:0000256" key="6">
    <source>
        <dbReference type="ARBA" id="ARBA00023049"/>
    </source>
</evidence>
<comment type="caution">
    <text evidence="7">Lacks conserved residue(s) required for the propagation of feature annotation.</text>
</comment>
<dbReference type="InterPro" id="IPR006311">
    <property type="entry name" value="TAT_signal"/>
</dbReference>
<accession>A0ABV6PCQ2</accession>
<keyword evidence="5" id="KW-0862">Zinc</keyword>